<dbReference type="PROSITE" id="PS50052">
    <property type="entry name" value="GUANYLATE_KINASE_2"/>
    <property type="match status" value="1"/>
</dbReference>
<dbReference type="InterPro" id="IPR008144">
    <property type="entry name" value="Guanylate_kin-like_dom"/>
</dbReference>
<dbReference type="CDD" id="cd00071">
    <property type="entry name" value="GMPK"/>
    <property type="match status" value="1"/>
</dbReference>
<dbReference type="HAMAP" id="MF_00328">
    <property type="entry name" value="Guanylate_kinase"/>
    <property type="match status" value="1"/>
</dbReference>
<gene>
    <name evidence="13" type="primary">gmk</name>
    <name evidence="15" type="ORF">SAMN05216325_10354</name>
</gene>
<evidence type="ECO:0000256" key="12">
    <source>
        <dbReference type="ARBA" id="ARBA00048594"/>
    </source>
</evidence>
<evidence type="ECO:0000256" key="7">
    <source>
        <dbReference type="ARBA" id="ARBA00022679"/>
    </source>
</evidence>
<dbReference type="AlphaFoldDB" id="A0A1H8BSJ6"/>
<evidence type="ECO:0000256" key="11">
    <source>
        <dbReference type="ARBA" id="ARBA00030128"/>
    </source>
</evidence>
<name>A0A1H8BSJ6_9PROT</name>
<proteinExistence type="inferred from homology"/>
<evidence type="ECO:0000256" key="4">
    <source>
        <dbReference type="ARBA" id="ARBA00012961"/>
    </source>
</evidence>
<keyword evidence="8 13" id="KW-0547">Nucleotide-binding</keyword>
<dbReference type="SMART" id="SM00072">
    <property type="entry name" value="GuKc"/>
    <property type="match status" value="1"/>
</dbReference>
<keyword evidence="7 13" id="KW-0808">Transferase</keyword>
<keyword evidence="10 13" id="KW-0067">ATP-binding</keyword>
<keyword evidence="9 13" id="KW-0418">Kinase</keyword>
<dbReference type="STRING" id="917.SAMN05216326_14111"/>
<dbReference type="FunFam" id="3.30.63.10:FF:000005">
    <property type="entry name" value="Guanylate kinase"/>
    <property type="match status" value="1"/>
</dbReference>
<dbReference type="PANTHER" id="PTHR23117">
    <property type="entry name" value="GUANYLATE KINASE-RELATED"/>
    <property type="match status" value="1"/>
</dbReference>
<dbReference type="NCBIfam" id="TIGR03263">
    <property type="entry name" value="guanyl_kin"/>
    <property type="match status" value="1"/>
</dbReference>
<dbReference type="Gene3D" id="3.40.50.300">
    <property type="entry name" value="P-loop containing nucleotide triphosphate hydrolases"/>
    <property type="match status" value="1"/>
</dbReference>
<organism evidence="15 16">
    <name type="scientific">Nitrosomonas marina</name>
    <dbReference type="NCBI Taxonomy" id="917"/>
    <lineage>
        <taxon>Bacteria</taxon>
        <taxon>Pseudomonadati</taxon>
        <taxon>Pseudomonadota</taxon>
        <taxon>Betaproteobacteria</taxon>
        <taxon>Nitrosomonadales</taxon>
        <taxon>Nitrosomonadaceae</taxon>
        <taxon>Nitrosomonas</taxon>
    </lineage>
</organism>
<comment type="similarity">
    <text evidence="3 13">Belongs to the guanylate kinase family.</text>
</comment>
<evidence type="ECO:0000256" key="9">
    <source>
        <dbReference type="ARBA" id="ARBA00022777"/>
    </source>
</evidence>
<evidence type="ECO:0000313" key="15">
    <source>
        <dbReference type="EMBL" id="SEM85114.1"/>
    </source>
</evidence>
<dbReference type="InterPro" id="IPR027417">
    <property type="entry name" value="P-loop_NTPase"/>
</dbReference>
<dbReference type="InterPro" id="IPR008145">
    <property type="entry name" value="GK/Ca_channel_bsu"/>
</dbReference>
<dbReference type="InterPro" id="IPR020590">
    <property type="entry name" value="Guanylate_kinase_CS"/>
</dbReference>
<reference evidence="15 16" key="1">
    <citation type="submission" date="2016-10" db="EMBL/GenBank/DDBJ databases">
        <authorList>
            <person name="de Groot N.N."/>
        </authorList>
    </citation>
    <scope>NUCLEOTIDE SEQUENCE [LARGE SCALE GENOMIC DNA]</scope>
    <source>
        <strain evidence="15 16">Nm22</strain>
    </source>
</reference>
<dbReference type="EC" id="2.7.4.8" evidence="4 13"/>
<dbReference type="GO" id="GO:0005524">
    <property type="term" value="F:ATP binding"/>
    <property type="evidence" value="ECO:0007669"/>
    <property type="project" value="UniProtKB-UniRule"/>
</dbReference>
<evidence type="ECO:0000313" key="16">
    <source>
        <dbReference type="Proteomes" id="UP000199459"/>
    </source>
</evidence>
<dbReference type="GO" id="GO:0004385">
    <property type="term" value="F:GMP kinase activity"/>
    <property type="evidence" value="ECO:0007669"/>
    <property type="project" value="UniProtKB-UniRule"/>
</dbReference>
<sequence length="207" mass="23431">MATSTNSGCLFIISAPSGTGKTSLIRALLKRDTHLKLSISYTSRPRRPAEVEGRDYHFISEDIFKQMQIRGEFLECAEVYGNLYGTSKKWIDAAIAAGQDIVLEIDCQGAAQVRRFFSNAIGIFILPPSCTTLEKRLVSRDQDEADVIKKRLEAVREEVSHVNEFDYVIINDELEKAANNLVCIVNAERLRRERQIKKHQTLITQLT</sequence>
<dbReference type="EMBL" id="FOCP01000003">
    <property type="protein sequence ID" value="SEM85114.1"/>
    <property type="molecule type" value="Genomic_DNA"/>
</dbReference>
<evidence type="ECO:0000256" key="2">
    <source>
        <dbReference type="ARBA" id="ARBA00004496"/>
    </source>
</evidence>
<comment type="subcellular location">
    <subcellularLocation>
        <location evidence="2 13">Cytoplasm</location>
    </subcellularLocation>
</comment>
<accession>A0A1H8BSJ6</accession>
<dbReference type="Gene3D" id="3.30.63.10">
    <property type="entry name" value="Guanylate Kinase phosphate binding domain"/>
    <property type="match status" value="1"/>
</dbReference>
<dbReference type="Proteomes" id="UP000199459">
    <property type="component" value="Unassembled WGS sequence"/>
</dbReference>
<evidence type="ECO:0000256" key="8">
    <source>
        <dbReference type="ARBA" id="ARBA00022741"/>
    </source>
</evidence>
<evidence type="ECO:0000259" key="14">
    <source>
        <dbReference type="PROSITE" id="PS50052"/>
    </source>
</evidence>
<dbReference type="SUPFAM" id="SSF52540">
    <property type="entry name" value="P-loop containing nucleoside triphosphate hydrolases"/>
    <property type="match status" value="1"/>
</dbReference>
<dbReference type="Pfam" id="PF00625">
    <property type="entry name" value="Guanylate_kin"/>
    <property type="match status" value="1"/>
</dbReference>
<evidence type="ECO:0000256" key="13">
    <source>
        <dbReference type="HAMAP-Rule" id="MF_00328"/>
    </source>
</evidence>
<evidence type="ECO:0000256" key="10">
    <source>
        <dbReference type="ARBA" id="ARBA00022840"/>
    </source>
</evidence>
<dbReference type="PANTHER" id="PTHR23117:SF13">
    <property type="entry name" value="GUANYLATE KINASE"/>
    <property type="match status" value="1"/>
</dbReference>
<evidence type="ECO:0000256" key="1">
    <source>
        <dbReference type="ARBA" id="ARBA00003531"/>
    </source>
</evidence>
<comment type="catalytic activity">
    <reaction evidence="12 13">
        <text>GMP + ATP = GDP + ADP</text>
        <dbReference type="Rhea" id="RHEA:20780"/>
        <dbReference type="ChEBI" id="CHEBI:30616"/>
        <dbReference type="ChEBI" id="CHEBI:58115"/>
        <dbReference type="ChEBI" id="CHEBI:58189"/>
        <dbReference type="ChEBI" id="CHEBI:456216"/>
        <dbReference type="EC" id="2.7.4.8"/>
    </reaction>
</comment>
<evidence type="ECO:0000256" key="3">
    <source>
        <dbReference type="ARBA" id="ARBA00005790"/>
    </source>
</evidence>
<dbReference type="InterPro" id="IPR017665">
    <property type="entry name" value="Guanylate_kinase"/>
</dbReference>
<dbReference type="GO" id="GO:0005829">
    <property type="term" value="C:cytosol"/>
    <property type="evidence" value="ECO:0007669"/>
    <property type="project" value="TreeGrafter"/>
</dbReference>
<dbReference type="OrthoDB" id="9808150at2"/>
<feature type="binding site" evidence="13">
    <location>
        <begin position="15"/>
        <end position="22"/>
    </location>
    <ligand>
        <name>ATP</name>
        <dbReference type="ChEBI" id="CHEBI:30616"/>
    </ligand>
</feature>
<dbReference type="RefSeq" id="WP_090627788.1">
    <property type="nucleotide sequence ID" value="NZ_FOCP01000003.1"/>
</dbReference>
<evidence type="ECO:0000256" key="5">
    <source>
        <dbReference type="ARBA" id="ARBA00016296"/>
    </source>
</evidence>
<dbReference type="PROSITE" id="PS00856">
    <property type="entry name" value="GUANYLATE_KINASE_1"/>
    <property type="match status" value="1"/>
</dbReference>
<feature type="domain" description="Guanylate kinase-like" evidence="14">
    <location>
        <begin position="8"/>
        <end position="186"/>
    </location>
</feature>
<evidence type="ECO:0000256" key="6">
    <source>
        <dbReference type="ARBA" id="ARBA00022490"/>
    </source>
</evidence>
<protein>
    <recommendedName>
        <fullName evidence="5 13">Guanylate kinase</fullName>
        <ecNumber evidence="4 13">2.7.4.8</ecNumber>
    </recommendedName>
    <alternativeName>
        <fullName evidence="11 13">GMP kinase</fullName>
    </alternativeName>
</protein>
<keyword evidence="6 13" id="KW-0963">Cytoplasm</keyword>
<comment type="function">
    <text evidence="1 13">Essential for recycling GMP and indirectly, cGMP.</text>
</comment>